<gene>
    <name evidence="6" type="ORF">B0I31_11654</name>
</gene>
<evidence type="ECO:0000259" key="4">
    <source>
        <dbReference type="Pfam" id="PF07992"/>
    </source>
</evidence>
<dbReference type="CDD" id="cd02440">
    <property type="entry name" value="AdoMet_MTases"/>
    <property type="match status" value="1"/>
</dbReference>
<organism evidence="6 7">
    <name type="scientific">Saccharothrix carnea</name>
    <dbReference type="NCBI Taxonomy" id="1280637"/>
    <lineage>
        <taxon>Bacteria</taxon>
        <taxon>Bacillati</taxon>
        <taxon>Actinomycetota</taxon>
        <taxon>Actinomycetes</taxon>
        <taxon>Pseudonocardiales</taxon>
        <taxon>Pseudonocardiaceae</taxon>
        <taxon>Saccharothrix</taxon>
    </lineage>
</organism>
<dbReference type="AlphaFoldDB" id="A0A2P8I0H7"/>
<dbReference type="GO" id="GO:0004791">
    <property type="term" value="F:thioredoxin-disulfide reductase (NADPH) activity"/>
    <property type="evidence" value="ECO:0007669"/>
    <property type="project" value="UniProtKB-EC"/>
</dbReference>
<reference evidence="6 7" key="1">
    <citation type="submission" date="2018-03" db="EMBL/GenBank/DDBJ databases">
        <title>Genomic Encyclopedia of Type Strains, Phase III (KMG-III): the genomes of soil and plant-associated and newly described type strains.</title>
        <authorList>
            <person name="Whitman W."/>
        </authorList>
    </citation>
    <scope>NUCLEOTIDE SEQUENCE [LARGE SCALE GENOMIC DNA]</scope>
    <source>
        <strain evidence="6 7">CGMCC 4.7097</strain>
    </source>
</reference>
<evidence type="ECO:0000256" key="3">
    <source>
        <dbReference type="ARBA" id="ARBA00048132"/>
    </source>
</evidence>
<dbReference type="Gene3D" id="3.50.50.60">
    <property type="entry name" value="FAD/NAD(P)-binding domain"/>
    <property type="match status" value="2"/>
</dbReference>
<comment type="catalytic activity">
    <reaction evidence="3">
        <text>[thioredoxin]-dithiol + NADP(+) = [thioredoxin]-disulfide + NADPH + H(+)</text>
        <dbReference type="Rhea" id="RHEA:20345"/>
        <dbReference type="Rhea" id="RHEA-COMP:10698"/>
        <dbReference type="Rhea" id="RHEA-COMP:10700"/>
        <dbReference type="ChEBI" id="CHEBI:15378"/>
        <dbReference type="ChEBI" id="CHEBI:29950"/>
        <dbReference type="ChEBI" id="CHEBI:50058"/>
        <dbReference type="ChEBI" id="CHEBI:57783"/>
        <dbReference type="ChEBI" id="CHEBI:58349"/>
        <dbReference type="EC" id="1.8.1.9"/>
    </reaction>
</comment>
<keyword evidence="1" id="KW-0285">Flavoprotein</keyword>
<dbReference type="Proteomes" id="UP000241118">
    <property type="component" value="Unassembled WGS sequence"/>
</dbReference>
<dbReference type="SUPFAM" id="SSF51905">
    <property type="entry name" value="FAD/NAD(P)-binding domain"/>
    <property type="match status" value="1"/>
</dbReference>
<evidence type="ECO:0000256" key="1">
    <source>
        <dbReference type="ARBA" id="ARBA00022630"/>
    </source>
</evidence>
<dbReference type="OrthoDB" id="9786503at2"/>
<dbReference type="PRINTS" id="PR00469">
    <property type="entry name" value="PNDRDTASEII"/>
</dbReference>
<evidence type="ECO:0000313" key="6">
    <source>
        <dbReference type="EMBL" id="PSL51978.1"/>
    </source>
</evidence>
<accession>A0A2P8I0H7</accession>
<feature type="domain" description="Methyltransferase" evidence="5">
    <location>
        <begin position="349"/>
        <end position="440"/>
    </location>
</feature>
<evidence type="ECO:0000313" key="7">
    <source>
        <dbReference type="Proteomes" id="UP000241118"/>
    </source>
</evidence>
<comment type="caution">
    <text evidence="6">The sequence shown here is derived from an EMBL/GenBank/DDBJ whole genome shotgun (WGS) entry which is preliminary data.</text>
</comment>
<keyword evidence="2" id="KW-0560">Oxidoreductase</keyword>
<sequence>MTQKFDVAVLGGGVAGLSGAVALGRVRRSVVVVDAGSPRNAAADSVHGFLSRDGMGPLELIETGRAEVKRYGGQVLPATAVAARRTDAGFEVDLDDGPPVTARRLLVTTGISDELPDLPGLARRWGRDVVHCPHCHGWELRDQPVAVVATHTEWAVRQALMFRQLTPELTFFQHTAPALSEQHVAQLTAWGIEVVTGPVDALEIADDRITGLRLADGTVAPCSVVVVAPRLVADSTVLTGLGLEPTPHPLGIGESVKADATGLTDVPGVWVAGNIAELNAQLMSSAASGAAAATAINADLIAEDTRLTIRVSSGEYWDERYGAGKHVWSGNPNPHLVTTATDLTPGTALDVGSGEGADAVWLASRGWDVTGVDMSQVALDRAASHAAESDVEVTWQQADITQWEIAPARFDLISVQYLQMPKTTREALLRRLAAAVRPGGTLLVVGHHPADLEVASLRRPRLPHLVYTAEDIATVLDPSAWDITTSAEQRPATDPDGQPITLTDAVLRAVRRAD</sequence>
<dbReference type="InterPro" id="IPR036188">
    <property type="entry name" value="FAD/NAD-bd_sf"/>
</dbReference>
<dbReference type="Pfam" id="PF07992">
    <property type="entry name" value="Pyr_redox_2"/>
    <property type="match status" value="1"/>
</dbReference>
<feature type="domain" description="FAD/NAD(P)-binding" evidence="4">
    <location>
        <begin position="5"/>
        <end position="287"/>
    </location>
</feature>
<proteinExistence type="predicted"/>
<dbReference type="InterPro" id="IPR029063">
    <property type="entry name" value="SAM-dependent_MTases_sf"/>
</dbReference>
<dbReference type="InterPro" id="IPR041698">
    <property type="entry name" value="Methyltransf_25"/>
</dbReference>
<name>A0A2P8I0H7_SACCR</name>
<dbReference type="InterPro" id="IPR023753">
    <property type="entry name" value="FAD/NAD-binding_dom"/>
</dbReference>
<protein>
    <submittedName>
        <fullName evidence="6">Thioredoxin reductase</fullName>
    </submittedName>
</protein>
<dbReference type="InterPro" id="IPR050097">
    <property type="entry name" value="Ferredoxin-NADP_redctase_2"/>
</dbReference>
<dbReference type="Gene3D" id="3.40.50.150">
    <property type="entry name" value="Vaccinia Virus protein VP39"/>
    <property type="match status" value="1"/>
</dbReference>
<dbReference type="PRINTS" id="PR00368">
    <property type="entry name" value="FADPNR"/>
</dbReference>
<dbReference type="PANTHER" id="PTHR48105">
    <property type="entry name" value="THIOREDOXIN REDUCTASE 1-RELATED-RELATED"/>
    <property type="match status" value="1"/>
</dbReference>
<dbReference type="RefSeq" id="WP_106619394.1">
    <property type="nucleotide sequence ID" value="NZ_PYAX01000016.1"/>
</dbReference>
<dbReference type="Pfam" id="PF13649">
    <property type="entry name" value="Methyltransf_25"/>
    <property type="match status" value="1"/>
</dbReference>
<dbReference type="SUPFAM" id="SSF53335">
    <property type="entry name" value="S-adenosyl-L-methionine-dependent methyltransferases"/>
    <property type="match status" value="1"/>
</dbReference>
<evidence type="ECO:0000256" key="2">
    <source>
        <dbReference type="ARBA" id="ARBA00023002"/>
    </source>
</evidence>
<keyword evidence="7" id="KW-1185">Reference proteome</keyword>
<evidence type="ECO:0000259" key="5">
    <source>
        <dbReference type="Pfam" id="PF13649"/>
    </source>
</evidence>
<dbReference type="EMBL" id="PYAX01000016">
    <property type="protein sequence ID" value="PSL51978.1"/>
    <property type="molecule type" value="Genomic_DNA"/>
</dbReference>